<evidence type="ECO:0000313" key="4">
    <source>
        <dbReference type="EMBL" id="NKX53908.1"/>
    </source>
</evidence>
<dbReference type="CDD" id="cd06464">
    <property type="entry name" value="ACD_sHsps-like"/>
    <property type="match status" value="1"/>
</dbReference>
<dbReference type="EMBL" id="JAAZSQ010000003">
    <property type="protein sequence ID" value="NKX53908.1"/>
    <property type="molecule type" value="Genomic_DNA"/>
</dbReference>
<comment type="caution">
    <text evidence="4">The sequence shown here is derived from an EMBL/GenBank/DDBJ whole genome shotgun (WGS) entry which is preliminary data.</text>
</comment>
<dbReference type="InterPro" id="IPR008978">
    <property type="entry name" value="HSP20-like_chaperone"/>
</dbReference>
<protein>
    <submittedName>
        <fullName evidence="4">Hsp20/alpha crystallin family protein</fullName>
    </submittedName>
</protein>
<evidence type="ECO:0000256" key="1">
    <source>
        <dbReference type="PROSITE-ProRule" id="PRU00285"/>
    </source>
</evidence>
<dbReference type="AlphaFoldDB" id="A0A7X6HB89"/>
<feature type="domain" description="SHSP" evidence="3">
    <location>
        <begin position="22"/>
        <end position="137"/>
    </location>
</feature>
<evidence type="ECO:0000256" key="2">
    <source>
        <dbReference type="RuleBase" id="RU003616"/>
    </source>
</evidence>
<dbReference type="Gene3D" id="2.60.40.790">
    <property type="match status" value="1"/>
</dbReference>
<dbReference type="Pfam" id="PF00011">
    <property type="entry name" value="HSP20"/>
    <property type="match status" value="1"/>
</dbReference>
<dbReference type="Proteomes" id="UP000544090">
    <property type="component" value="Unassembled WGS sequence"/>
</dbReference>
<dbReference type="InterPro" id="IPR031107">
    <property type="entry name" value="Small_HSP"/>
</dbReference>
<comment type="similarity">
    <text evidence="1 2">Belongs to the small heat shock protein (HSP20) family.</text>
</comment>
<dbReference type="PANTHER" id="PTHR11527">
    <property type="entry name" value="HEAT-SHOCK PROTEIN 20 FAMILY MEMBER"/>
    <property type="match status" value="1"/>
</dbReference>
<evidence type="ECO:0000313" key="5">
    <source>
        <dbReference type="Proteomes" id="UP000544090"/>
    </source>
</evidence>
<reference evidence="4 5" key="1">
    <citation type="submission" date="2020-04" db="EMBL/GenBank/DDBJ databases">
        <title>Arthrobacter sp. nov.</title>
        <authorList>
            <person name="Liu S."/>
        </authorList>
    </citation>
    <scope>NUCLEOTIDE SEQUENCE [LARGE SCALE GENOMIC DNA]</scope>
    <source>
        <strain evidence="4 5">E918</strain>
    </source>
</reference>
<keyword evidence="5" id="KW-1185">Reference proteome</keyword>
<dbReference type="PROSITE" id="PS01031">
    <property type="entry name" value="SHSP"/>
    <property type="match status" value="1"/>
</dbReference>
<organism evidence="4 5">
    <name type="scientific">Arthrobacter mobilis</name>
    <dbReference type="NCBI Taxonomy" id="2724944"/>
    <lineage>
        <taxon>Bacteria</taxon>
        <taxon>Bacillati</taxon>
        <taxon>Actinomycetota</taxon>
        <taxon>Actinomycetes</taxon>
        <taxon>Micrococcales</taxon>
        <taxon>Micrococcaceae</taxon>
        <taxon>Arthrobacter</taxon>
    </lineage>
</organism>
<proteinExistence type="inferred from homology"/>
<sequence length="137" mass="15811">MGGMIRRDRFDLPEPFRRFIEGEWETPWPRIEEFRDGSTMVVRAELPGVDPDNDIELSVREGMLQLKAERREDSEEKTRDGYRSEFKYGSFSRDISLPPGCRQEDVTASYRDGVLEVRIPVPQEPPPGAGKVRINRG</sequence>
<dbReference type="SUPFAM" id="SSF49764">
    <property type="entry name" value="HSP20-like chaperones"/>
    <property type="match status" value="1"/>
</dbReference>
<evidence type="ECO:0000259" key="3">
    <source>
        <dbReference type="PROSITE" id="PS01031"/>
    </source>
</evidence>
<dbReference type="RefSeq" id="WP_168485257.1">
    <property type="nucleotide sequence ID" value="NZ_JAAZSQ010000003.1"/>
</dbReference>
<accession>A0A7X6HB89</accession>
<dbReference type="InterPro" id="IPR002068">
    <property type="entry name" value="A-crystallin/Hsp20_dom"/>
</dbReference>
<name>A0A7X6HB89_9MICC</name>
<gene>
    <name evidence="4" type="ORF">HGG74_05005</name>
</gene>